<dbReference type="KEGG" id="mfm:MfeM64YM_0495"/>
<name>A0AB32XBS2_MYCFM</name>
<gene>
    <name evidence="1" type="ordered locus">MfeM64YM_0495</name>
</gene>
<dbReference type="EMBL" id="CP002458">
    <property type="protein sequence ID" value="ADV34493.1"/>
    <property type="molecule type" value="Genomic_DNA"/>
</dbReference>
<reference evidence="1 2" key="1">
    <citation type="journal article" date="2011" name="J. Bacteriol.">
        <title>Genome sequence of the repetitive-sequence-rich Mycoplasma fermentans strain M64.</title>
        <authorList>
            <person name="Shu H.W."/>
            <person name="Liu T.T."/>
            <person name="Chang H.Y."/>
            <person name="Liu Y.M."/>
            <person name="Wu K.M."/>
            <person name="Shu H.Y."/>
            <person name="Tsai S.F."/>
            <person name="Hsiao K.J."/>
            <person name="Hu W.S."/>
            <person name="Ng W.V."/>
        </authorList>
    </citation>
    <scope>NUCLEOTIDE SEQUENCE [LARGE SCALE GENOMIC DNA]</scope>
    <source>
        <strain evidence="1 2">M64</strain>
    </source>
</reference>
<evidence type="ECO:0000313" key="2">
    <source>
        <dbReference type="Proteomes" id="UP000007473"/>
    </source>
</evidence>
<dbReference type="AlphaFoldDB" id="A0AB32XBS2"/>
<evidence type="ECO:0000313" key="1">
    <source>
        <dbReference type="EMBL" id="ADV34493.1"/>
    </source>
</evidence>
<accession>A0AB32XBS2</accession>
<organism evidence="1 2">
    <name type="scientific">Mycoplasmopsis fermentans (strain M64)</name>
    <name type="common">Mycoplasma fermentans</name>
    <dbReference type="NCBI Taxonomy" id="943945"/>
    <lineage>
        <taxon>Bacteria</taxon>
        <taxon>Bacillati</taxon>
        <taxon>Mycoplasmatota</taxon>
        <taxon>Mycoplasmoidales</taxon>
        <taxon>Metamycoplasmataceae</taxon>
        <taxon>Mycoplasmopsis</taxon>
    </lineage>
</organism>
<sequence>MFSLPIALDNVLRAASWDSGPPFEAQ</sequence>
<protein>
    <submittedName>
        <fullName evidence="1">Uncharacterized protein</fullName>
    </submittedName>
</protein>
<proteinExistence type="predicted"/>
<dbReference type="Proteomes" id="UP000007473">
    <property type="component" value="Chromosome"/>
</dbReference>